<gene>
    <name evidence="3" type="ORF">JQ615_24745</name>
</gene>
<dbReference type="EMBL" id="JAFCJH010000028">
    <property type="protein sequence ID" value="MBR0798602.1"/>
    <property type="molecule type" value="Genomic_DNA"/>
</dbReference>
<feature type="transmembrane region" description="Helical" evidence="2">
    <location>
        <begin position="59"/>
        <end position="80"/>
    </location>
</feature>
<accession>A0ABS5FP75</accession>
<feature type="region of interest" description="Disordered" evidence="1">
    <location>
        <begin position="1"/>
        <end position="21"/>
    </location>
</feature>
<evidence type="ECO:0000256" key="1">
    <source>
        <dbReference type="SAM" id="MobiDB-lite"/>
    </source>
</evidence>
<reference evidence="4" key="1">
    <citation type="journal article" date="2021" name="ISME J.">
        <title>Evolutionary origin and ecological implication of a unique nif island in free-living Bradyrhizobium lineages.</title>
        <authorList>
            <person name="Tao J."/>
        </authorList>
    </citation>
    <scope>NUCLEOTIDE SEQUENCE [LARGE SCALE GENOMIC DNA]</scope>
    <source>
        <strain evidence="4">SZCCT0434</strain>
    </source>
</reference>
<evidence type="ECO:0000313" key="3">
    <source>
        <dbReference type="EMBL" id="MBR0798602.1"/>
    </source>
</evidence>
<feature type="compositionally biased region" description="Low complexity" evidence="1">
    <location>
        <begin position="1"/>
        <end position="12"/>
    </location>
</feature>
<name>A0ABS5FP75_9BRAD</name>
<comment type="caution">
    <text evidence="3">The sequence shown here is derived from an EMBL/GenBank/DDBJ whole genome shotgun (WGS) entry which is preliminary data.</text>
</comment>
<protein>
    <recommendedName>
        <fullName evidence="5">SMODS and SLOG-associating 2TM effector domain-containing protein</fullName>
    </recommendedName>
</protein>
<keyword evidence="2" id="KW-1133">Transmembrane helix</keyword>
<dbReference type="RefSeq" id="WP_212493814.1">
    <property type="nucleotide sequence ID" value="NZ_JAFCJH010000028.1"/>
</dbReference>
<keyword evidence="4" id="KW-1185">Reference proteome</keyword>
<sequence>MTDTATTSAPTASPAPPAAQPNLASMRSQLRFIYDSYRTALFNRKYYASRLSQYSNYNFWLEVTVAAGATGGGIASFAIWKSAPGQYAWLAISGLATVLGVMKPFLKFGEKIERYSKLFAGHGGAFWQLKSIVESIEVQQAVPPKIIEQYEVIKKKLEDLDAADDPQPDPTTLVRLQAEVNKEIPAQQLWMP</sequence>
<evidence type="ECO:0000313" key="4">
    <source>
        <dbReference type="Proteomes" id="UP001315278"/>
    </source>
</evidence>
<organism evidence="3 4">
    <name type="scientific">Bradyrhizobium jicamae</name>
    <dbReference type="NCBI Taxonomy" id="280332"/>
    <lineage>
        <taxon>Bacteria</taxon>
        <taxon>Pseudomonadati</taxon>
        <taxon>Pseudomonadota</taxon>
        <taxon>Alphaproteobacteria</taxon>
        <taxon>Hyphomicrobiales</taxon>
        <taxon>Nitrobacteraceae</taxon>
        <taxon>Bradyrhizobium</taxon>
    </lineage>
</organism>
<keyword evidence="2" id="KW-0472">Membrane</keyword>
<evidence type="ECO:0008006" key="5">
    <source>
        <dbReference type="Google" id="ProtNLM"/>
    </source>
</evidence>
<feature type="transmembrane region" description="Helical" evidence="2">
    <location>
        <begin position="86"/>
        <end position="106"/>
    </location>
</feature>
<keyword evidence="2" id="KW-0812">Transmembrane</keyword>
<dbReference type="Proteomes" id="UP001315278">
    <property type="component" value="Unassembled WGS sequence"/>
</dbReference>
<proteinExistence type="predicted"/>
<evidence type="ECO:0000256" key="2">
    <source>
        <dbReference type="SAM" id="Phobius"/>
    </source>
</evidence>